<keyword evidence="5 7" id="KW-0472">Membrane</keyword>
<evidence type="ECO:0000256" key="6">
    <source>
        <dbReference type="SAM" id="MobiDB-lite"/>
    </source>
</evidence>
<dbReference type="PANTHER" id="PTHR33885:SF3">
    <property type="entry name" value="PHAGE SHOCK PROTEIN C"/>
    <property type="match status" value="1"/>
</dbReference>
<protein>
    <submittedName>
        <fullName evidence="9">Putative stress-responsive transcriptional regulator</fullName>
    </submittedName>
</protein>
<dbReference type="EMBL" id="CP003155">
    <property type="protein sequence ID" value="AEV29829.1"/>
    <property type="molecule type" value="Genomic_DNA"/>
</dbReference>
<keyword evidence="2" id="KW-1003">Cell membrane</keyword>
<keyword evidence="10" id="KW-1185">Reference proteome</keyword>
<reference evidence="9 10" key="1">
    <citation type="submission" date="2011-11" db="EMBL/GenBank/DDBJ databases">
        <title>Complete sequence of Spirochaeta sp. grapes.</title>
        <authorList>
            <consortium name="US DOE Joint Genome Institute"/>
            <person name="Lucas S."/>
            <person name="Han J."/>
            <person name="Lapidus A."/>
            <person name="Cheng J.-F."/>
            <person name="Goodwin L."/>
            <person name="Pitluck S."/>
            <person name="Peters L."/>
            <person name="Ovchinnikova G."/>
            <person name="Munk A.C."/>
            <person name="Detter J.C."/>
            <person name="Han C."/>
            <person name="Tapia R."/>
            <person name="Land M."/>
            <person name="Hauser L."/>
            <person name="Kyrpides N."/>
            <person name="Ivanova N."/>
            <person name="Pagani I."/>
            <person name="Ritalahtilisa K."/>
            <person name="Loeffler F."/>
            <person name="Woyke T."/>
        </authorList>
    </citation>
    <scope>NUCLEOTIDE SEQUENCE [LARGE SCALE GENOMIC DNA]</scope>
    <source>
        <strain evidence="10">ATCC BAA-1885 / DSM 22778 / Grapes</strain>
    </source>
</reference>
<evidence type="ECO:0000313" key="9">
    <source>
        <dbReference type="EMBL" id="AEV29829.1"/>
    </source>
</evidence>
<comment type="subcellular location">
    <subcellularLocation>
        <location evidence="1">Cell membrane</location>
        <topology evidence="1">Single-pass membrane protein</topology>
    </subcellularLocation>
</comment>
<feature type="compositionally biased region" description="Acidic residues" evidence="6">
    <location>
        <begin position="79"/>
        <end position="90"/>
    </location>
</feature>
<dbReference type="STRING" id="158190.SpiGrapes_2042"/>
<name>G8QQY1_SPHPG</name>
<feature type="region of interest" description="Disordered" evidence="6">
    <location>
        <begin position="70"/>
        <end position="90"/>
    </location>
</feature>
<keyword evidence="4 7" id="KW-1133">Transmembrane helix</keyword>
<dbReference type="GO" id="GO:0005886">
    <property type="term" value="C:plasma membrane"/>
    <property type="evidence" value="ECO:0007669"/>
    <property type="project" value="UniProtKB-SubCell"/>
</dbReference>
<evidence type="ECO:0000256" key="5">
    <source>
        <dbReference type="ARBA" id="ARBA00023136"/>
    </source>
</evidence>
<evidence type="ECO:0000256" key="1">
    <source>
        <dbReference type="ARBA" id="ARBA00004162"/>
    </source>
</evidence>
<organism evidence="9 10">
    <name type="scientific">Sphaerochaeta pleomorpha (strain ATCC BAA-1885 / DSM 22778 / Grapes)</name>
    <dbReference type="NCBI Taxonomy" id="158190"/>
    <lineage>
        <taxon>Bacteria</taxon>
        <taxon>Pseudomonadati</taxon>
        <taxon>Spirochaetota</taxon>
        <taxon>Spirochaetia</taxon>
        <taxon>Spirochaetales</taxon>
        <taxon>Sphaerochaetaceae</taxon>
        <taxon>Sphaerochaeta</taxon>
    </lineage>
</organism>
<dbReference type="HOGENOM" id="CLU_137949_0_0_12"/>
<evidence type="ECO:0000256" key="4">
    <source>
        <dbReference type="ARBA" id="ARBA00022989"/>
    </source>
</evidence>
<proteinExistence type="predicted"/>
<dbReference type="Pfam" id="PF04024">
    <property type="entry name" value="PspC"/>
    <property type="match status" value="1"/>
</dbReference>
<evidence type="ECO:0000256" key="2">
    <source>
        <dbReference type="ARBA" id="ARBA00022475"/>
    </source>
</evidence>
<evidence type="ECO:0000256" key="3">
    <source>
        <dbReference type="ARBA" id="ARBA00022692"/>
    </source>
</evidence>
<dbReference type="PANTHER" id="PTHR33885">
    <property type="entry name" value="PHAGE SHOCK PROTEIN C"/>
    <property type="match status" value="1"/>
</dbReference>
<sequence>MATKKLYRSPRGKIFGVCAGLAEWRDLPVDPIRLIVFITIIVTGIFPGAILYLLAALIIPMNPADTIYGNGGTHYSGEKDDDDPRSDEDLQSEYERLKRKVEKMENDIFNKERDWEDRFHEGK</sequence>
<dbReference type="AlphaFoldDB" id="G8QQY1"/>
<dbReference type="KEGG" id="sgp:SpiGrapes_2042"/>
<dbReference type="InterPro" id="IPR007168">
    <property type="entry name" value="Phageshock_PspC_N"/>
</dbReference>
<evidence type="ECO:0000256" key="7">
    <source>
        <dbReference type="SAM" id="Phobius"/>
    </source>
</evidence>
<dbReference type="Proteomes" id="UP000005632">
    <property type="component" value="Chromosome"/>
</dbReference>
<evidence type="ECO:0000259" key="8">
    <source>
        <dbReference type="Pfam" id="PF04024"/>
    </source>
</evidence>
<dbReference type="eggNOG" id="COG1983">
    <property type="taxonomic scope" value="Bacteria"/>
</dbReference>
<feature type="transmembrane region" description="Helical" evidence="7">
    <location>
        <begin position="34"/>
        <end position="59"/>
    </location>
</feature>
<dbReference type="InterPro" id="IPR052027">
    <property type="entry name" value="PspC"/>
</dbReference>
<feature type="domain" description="Phage shock protein PspC N-terminal" evidence="8">
    <location>
        <begin position="4"/>
        <end position="61"/>
    </location>
</feature>
<keyword evidence="3 7" id="KW-0812">Transmembrane</keyword>
<dbReference type="RefSeq" id="WP_014270672.1">
    <property type="nucleotide sequence ID" value="NC_016633.1"/>
</dbReference>
<evidence type="ECO:0000313" key="10">
    <source>
        <dbReference type="Proteomes" id="UP000005632"/>
    </source>
</evidence>
<gene>
    <name evidence="9" type="ordered locus">SpiGrapes_2042</name>
</gene>
<accession>G8QQY1</accession>